<keyword evidence="14" id="KW-0012">Acyltransferase</keyword>
<dbReference type="GO" id="GO:0005634">
    <property type="term" value="C:nucleus"/>
    <property type="evidence" value="ECO:0007669"/>
    <property type="project" value="UniProtKB-SubCell"/>
</dbReference>
<protein>
    <recommendedName>
        <fullName evidence="11">DNA polymerase eta</fullName>
    </recommendedName>
</protein>
<dbReference type="PANTHER" id="PTHR45873:SF1">
    <property type="entry name" value="DNA POLYMERASE ETA"/>
    <property type="match status" value="1"/>
</dbReference>
<keyword evidence="7" id="KW-0862">Zinc</keyword>
<dbReference type="InterPro" id="IPR043502">
    <property type="entry name" value="DNA/RNA_pol_sf"/>
</dbReference>
<dbReference type="OrthoDB" id="5723at2759"/>
<dbReference type="Gene3D" id="3.30.70.270">
    <property type="match status" value="1"/>
</dbReference>
<evidence type="ECO:0000256" key="3">
    <source>
        <dbReference type="ARBA" id="ARBA00022679"/>
    </source>
</evidence>
<dbReference type="InterPro" id="IPR052230">
    <property type="entry name" value="DNA_polymerase_eta"/>
</dbReference>
<dbReference type="GO" id="GO:0070987">
    <property type="term" value="P:error-free translesion synthesis"/>
    <property type="evidence" value="ECO:0007669"/>
    <property type="project" value="UniProtKB-ARBA"/>
</dbReference>
<evidence type="ECO:0000256" key="1">
    <source>
        <dbReference type="ARBA" id="ARBA00004123"/>
    </source>
</evidence>
<dbReference type="GO" id="GO:0016746">
    <property type="term" value="F:acyltransferase activity"/>
    <property type="evidence" value="ECO:0007669"/>
    <property type="project" value="UniProtKB-KW"/>
</dbReference>
<dbReference type="GO" id="GO:0006281">
    <property type="term" value="P:DNA repair"/>
    <property type="evidence" value="ECO:0007669"/>
    <property type="project" value="UniProtKB-KW"/>
</dbReference>
<organism evidence="14 15">
    <name type="scientific">Ceratocystis fimbriata f. sp. platani</name>
    <dbReference type="NCBI Taxonomy" id="88771"/>
    <lineage>
        <taxon>Eukaryota</taxon>
        <taxon>Fungi</taxon>
        <taxon>Dikarya</taxon>
        <taxon>Ascomycota</taxon>
        <taxon>Pezizomycotina</taxon>
        <taxon>Sordariomycetes</taxon>
        <taxon>Hypocreomycetidae</taxon>
        <taxon>Microascales</taxon>
        <taxon>Ceratocystidaceae</taxon>
        <taxon>Ceratocystis</taxon>
    </lineage>
</organism>
<dbReference type="InterPro" id="IPR043128">
    <property type="entry name" value="Rev_trsase/Diguanyl_cyclase"/>
</dbReference>
<accession>A0A0F8AZR0</accession>
<evidence type="ECO:0000259" key="13">
    <source>
        <dbReference type="PROSITE" id="PS50173"/>
    </source>
</evidence>
<dbReference type="Gene3D" id="3.40.1170.60">
    <property type="match status" value="1"/>
</dbReference>
<evidence type="ECO:0000256" key="9">
    <source>
        <dbReference type="ARBA" id="ARBA00023204"/>
    </source>
</evidence>
<dbReference type="PANTHER" id="PTHR45873">
    <property type="entry name" value="DNA POLYMERASE ETA"/>
    <property type="match status" value="1"/>
</dbReference>
<keyword evidence="10" id="KW-0539">Nucleus</keyword>
<evidence type="ECO:0000313" key="14">
    <source>
        <dbReference type="EMBL" id="KKF92465.1"/>
    </source>
</evidence>
<feature type="region of interest" description="Disordered" evidence="12">
    <location>
        <begin position="407"/>
        <end position="427"/>
    </location>
</feature>
<evidence type="ECO:0000256" key="7">
    <source>
        <dbReference type="ARBA" id="ARBA00022833"/>
    </source>
</evidence>
<dbReference type="PROSITE" id="PS50173">
    <property type="entry name" value="UMUC"/>
    <property type="match status" value="1"/>
</dbReference>
<keyword evidence="6" id="KW-0863">Zinc-finger</keyword>
<gene>
    <name evidence="14" type="primary">eso1</name>
    <name evidence="14" type="ORF">CFO_g5182</name>
</gene>
<dbReference type="Proteomes" id="UP000034841">
    <property type="component" value="Unassembled WGS sequence"/>
</dbReference>
<keyword evidence="5" id="KW-0227">DNA damage</keyword>
<evidence type="ECO:0000256" key="2">
    <source>
        <dbReference type="ARBA" id="ARBA00004173"/>
    </source>
</evidence>
<keyword evidence="9" id="KW-0234">DNA repair</keyword>
<dbReference type="Pfam" id="PF00817">
    <property type="entry name" value="IMS"/>
    <property type="match status" value="1"/>
</dbReference>
<dbReference type="AlphaFoldDB" id="A0A0F8AZR0"/>
<feature type="domain" description="UmuC" evidence="13">
    <location>
        <begin position="36"/>
        <end position="298"/>
    </location>
</feature>
<dbReference type="FunFam" id="1.10.150.20:FF:000014">
    <property type="entry name" value="Polymerase (DNA directed), eta"/>
    <property type="match status" value="1"/>
</dbReference>
<dbReference type="EMBL" id="LBBL01000400">
    <property type="protein sequence ID" value="KKF92465.1"/>
    <property type="molecule type" value="Genomic_DNA"/>
</dbReference>
<dbReference type="GO" id="GO:0008270">
    <property type="term" value="F:zinc ion binding"/>
    <property type="evidence" value="ECO:0007669"/>
    <property type="project" value="UniProtKB-KW"/>
</dbReference>
<dbReference type="GO" id="GO:0035861">
    <property type="term" value="C:site of double-strand break"/>
    <property type="evidence" value="ECO:0007669"/>
    <property type="project" value="TreeGrafter"/>
</dbReference>
<keyword evidence="15" id="KW-1185">Reference proteome</keyword>
<dbReference type="GO" id="GO:0007064">
    <property type="term" value="P:mitotic sister chromatid cohesion"/>
    <property type="evidence" value="ECO:0007669"/>
    <property type="project" value="UniProtKB-ARBA"/>
</dbReference>
<proteinExistence type="predicted"/>
<keyword evidence="3 14" id="KW-0808">Transferase</keyword>
<keyword evidence="4" id="KW-0479">Metal-binding</keyword>
<reference evidence="14 15" key="1">
    <citation type="submission" date="2015-04" db="EMBL/GenBank/DDBJ databases">
        <title>Genome sequence of Ceratocystis platani, a major pathogen of plane trees.</title>
        <authorList>
            <person name="Belbahri L."/>
        </authorList>
    </citation>
    <scope>NUCLEOTIDE SEQUENCE [LARGE SCALE GENOMIC DNA]</scope>
    <source>
        <strain evidence="14 15">CFO</strain>
    </source>
</reference>
<evidence type="ECO:0000256" key="8">
    <source>
        <dbReference type="ARBA" id="ARBA00023128"/>
    </source>
</evidence>
<dbReference type="InterPro" id="IPR001126">
    <property type="entry name" value="UmuC"/>
</dbReference>
<evidence type="ECO:0000256" key="12">
    <source>
        <dbReference type="SAM" id="MobiDB-lite"/>
    </source>
</evidence>
<dbReference type="Gene3D" id="3.30.1490.100">
    <property type="entry name" value="DNA polymerase, Y-family, little finger domain"/>
    <property type="match status" value="1"/>
</dbReference>
<evidence type="ECO:0000256" key="5">
    <source>
        <dbReference type="ARBA" id="ARBA00022763"/>
    </source>
</evidence>
<keyword evidence="8" id="KW-0496">Mitochondrion</keyword>
<comment type="subcellular location">
    <subcellularLocation>
        <location evidence="2">Mitochondrion</location>
    </subcellularLocation>
    <subcellularLocation>
        <location evidence="1">Nucleus</location>
    </subcellularLocation>
</comment>
<dbReference type="SUPFAM" id="SSF100879">
    <property type="entry name" value="Lesion bypass DNA polymerase (Y-family), little finger domain"/>
    <property type="match status" value="1"/>
</dbReference>
<evidence type="ECO:0000256" key="4">
    <source>
        <dbReference type="ARBA" id="ARBA00022723"/>
    </source>
</evidence>
<dbReference type="SUPFAM" id="SSF56672">
    <property type="entry name" value="DNA/RNA polymerases"/>
    <property type="match status" value="1"/>
</dbReference>
<dbReference type="InterPro" id="IPR036775">
    <property type="entry name" value="DNA_pol_Y-fam_lit_finger_sf"/>
</dbReference>
<comment type="caution">
    <text evidence="14">The sequence shown here is derived from an EMBL/GenBank/DDBJ whole genome shotgun (WGS) entry which is preliminary data.</text>
</comment>
<dbReference type="GO" id="GO:0003684">
    <property type="term" value="F:damaged DNA binding"/>
    <property type="evidence" value="ECO:0007669"/>
    <property type="project" value="InterPro"/>
</dbReference>
<dbReference type="PIRSF" id="PIRSF036603">
    <property type="entry name" value="DPol_eta"/>
    <property type="match status" value="1"/>
</dbReference>
<dbReference type="Gene3D" id="1.10.150.20">
    <property type="entry name" value="5' to 3' exonuclease, C-terminal subdomain"/>
    <property type="match status" value="1"/>
</dbReference>
<dbReference type="Pfam" id="PF11799">
    <property type="entry name" value="IMS_C"/>
    <property type="match status" value="1"/>
</dbReference>
<sequence>MEMEPPSSPPSGLSRFTARHLMHMGNYTTSTPLRIIAHIDLDAFYAQCEMVRLDIPRDKPLGVRQWHGLIAINYPAREFGIKRHTTVADARKLCPHMIFQHVATWREGDTKWAYRPDSARNVASDKVSLDPYRLESRKIMKLITENLPPGNMQKVEKASIDEVFIDLSAQIQAELLRNHPELQQALETGQQQLSLPNSEDIALDWAEDEVIPLSEEDEQQAIDWDDVALCIGARIVRELRLKIFQELKYTCSGGVSVNKLLSKLGSGHKKPNAQTVIRSRAVGLFLAELKFTKLRNLGGKLGEKVASEFGTEDIAQIMGVSLGQLNARLGPETGTWVYNTVRGVDTSEVTPRTQIKSMLSAKQFRPAISSKKQATSWFHIFSADIFARMVDLGVSENKIRPRTLALHYTGGSGNKSKPKSKSKSANIPQGKAMSVELLVDTCEALFASLFSEGYTWPCEHLSVSVSGFEEGVTGNMGIGGFLVRGAKATATAASTRAAIISTTDDFKIAPVFVPRQSRSTAAGKQTMEA</sequence>
<evidence type="ECO:0000256" key="11">
    <source>
        <dbReference type="ARBA" id="ARBA00044975"/>
    </source>
</evidence>
<dbReference type="GO" id="GO:0009314">
    <property type="term" value="P:response to radiation"/>
    <property type="evidence" value="ECO:0007669"/>
    <property type="project" value="TreeGrafter"/>
</dbReference>
<dbReference type="InterPro" id="IPR017961">
    <property type="entry name" value="DNA_pol_Y-fam_little_finger"/>
</dbReference>
<evidence type="ECO:0000256" key="6">
    <source>
        <dbReference type="ARBA" id="ARBA00022771"/>
    </source>
</evidence>
<evidence type="ECO:0000256" key="10">
    <source>
        <dbReference type="ARBA" id="ARBA00023242"/>
    </source>
</evidence>
<dbReference type="GO" id="GO:0005739">
    <property type="term" value="C:mitochondrion"/>
    <property type="evidence" value="ECO:0007669"/>
    <property type="project" value="UniProtKB-SubCell"/>
</dbReference>
<dbReference type="GO" id="GO:0005657">
    <property type="term" value="C:replication fork"/>
    <property type="evidence" value="ECO:0007669"/>
    <property type="project" value="UniProtKB-ARBA"/>
</dbReference>
<evidence type="ECO:0000313" key="15">
    <source>
        <dbReference type="Proteomes" id="UP000034841"/>
    </source>
</evidence>
<dbReference type="GO" id="GO:0042276">
    <property type="term" value="P:error-prone translesion synthesis"/>
    <property type="evidence" value="ECO:0007669"/>
    <property type="project" value="TreeGrafter"/>
</dbReference>
<name>A0A0F8AZR0_CERFI</name>
<dbReference type="FunFam" id="3.40.1170.60:FF:000008">
    <property type="entry name" value="DNA polymerase eta subunit"/>
    <property type="match status" value="1"/>
</dbReference>
<dbReference type="GO" id="GO:0003887">
    <property type="term" value="F:DNA-directed DNA polymerase activity"/>
    <property type="evidence" value="ECO:0007669"/>
    <property type="project" value="TreeGrafter"/>
</dbReference>
<dbReference type="Pfam" id="PF21704">
    <property type="entry name" value="POLH-Rev1_HhH"/>
    <property type="match status" value="1"/>
</dbReference>